<evidence type="ECO:0000313" key="5">
    <source>
        <dbReference type="Proteomes" id="UP001158045"/>
    </source>
</evidence>
<dbReference type="PRINTS" id="PR00377">
    <property type="entry name" value="IMPHPHTASES"/>
</dbReference>
<organism evidence="4 5">
    <name type="scientific">Fusibacter bizertensis</name>
    <dbReference type="NCBI Taxonomy" id="1488331"/>
    <lineage>
        <taxon>Bacteria</taxon>
        <taxon>Bacillati</taxon>
        <taxon>Bacillota</taxon>
        <taxon>Clostridia</taxon>
        <taxon>Eubacteriales</taxon>
        <taxon>Eubacteriales Family XII. Incertae Sedis</taxon>
        <taxon>Fusibacter</taxon>
    </lineage>
</organism>
<keyword evidence="1" id="KW-0479">Metal-binding</keyword>
<dbReference type="PANTHER" id="PTHR20854">
    <property type="entry name" value="INOSITOL MONOPHOSPHATASE"/>
    <property type="match status" value="1"/>
</dbReference>
<dbReference type="SUPFAM" id="SSF56655">
    <property type="entry name" value="Carbohydrate phosphatase"/>
    <property type="match status" value="1"/>
</dbReference>
<evidence type="ECO:0000256" key="1">
    <source>
        <dbReference type="ARBA" id="ARBA00022723"/>
    </source>
</evidence>
<reference evidence="4 5" key="1">
    <citation type="submission" date="2023-04" db="EMBL/GenBank/DDBJ databases">
        <title>Fusibacter bizertensis strain WBS, isolated from littoral bottom sediments of the Arctic seas - biochemical and genomic analysis.</title>
        <authorList>
            <person name="Brioukhanov A.L."/>
        </authorList>
    </citation>
    <scope>NUCLEOTIDE SEQUENCE [LARGE SCALE GENOMIC DNA]</scope>
    <source>
        <strain evidence="4 5">WBS</strain>
    </source>
</reference>
<keyword evidence="3" id="KW-0460">Magnesium</keyword>
<accession>A0ABT6NCA0</accession>
<keyword evidence="5" id="KW-1185">Reference proteome</keyword>
<dbReference type="EMBL" id="JARYZI010000004">
    <property type="protein sequence ID" value="MDH8678035.1"/>
    <property type="molecule type" value="Genomic_DNA"/>
</dbReference>
<dbReference type="RefSeq" id="WP_281093864.1">
    <property type="nucleotide sequence ID" value="NZ_JARYZI010000004.1"/>
</dbReference>
<dbReference type="InterPro" id="IPR020583">
    <property type="entry name" value="Inositol_monoP_metal-BS"/>
</dbReference>
<dbReference type="Pfam" id="PF00459">
    <property type="entry name" value="Inositol_P"/>
    <property type="match status" value="1"/>
</dbReference>
<keyword evidence="2" id="KW-0378">Hydrolase</keyword>
<dbReference type="InterPro" id="IPR000760">
    <property type="entry name" value="Inositol_monophosphatase-like"/>
</dbReference>
<sequence>MNESSVIHDKELIDIVKKIITSSADELLTESFTIKEKGKQDIVTNLDFEMERRIKKELLYYFPEDGFIGEEENHDLGNLKTKNKMRTWILDPIDGTLNFTQGHPFFGVQIALMIGTEPYFSMIYLPKINELYYAISGKGAYINDQSIHVVKETKGQQLKDVIVTFGDFSKSNPSSRSYQLKAIEALVEKAMRVRIQGASSVDFAFTSVGKNGCHIIFSKNIWELAPGLMLAKESGCVTCKISGEKHGFSGEGIIIAQNLSILSEVSILLEDIK</sequence>
<evidence type="ECO:0000313" key="4">
    <source>
        <dbReference type="EMBL" id="MDH8678035.1"/>
    </source>
</evidence>
<dbReference type="Proteomes" id="UP001158045">
    <property type="component" value="Unassembled WGS sequence"/>
</dbReference>
<dbReference type="PANTHER" id="PTHR20854:SF4">
    <property type="entry name" value="INOSITOL-1-MONOPHOSPHATASE-RELATED"/>
    <property type="match status" value="1"/>
</dbReference>
<evidence type="ECO:0000256" key="3">
    <source>
        <dbReference type="ARBA" id="ARBA00022842"/>
    </source>
</evidence>
<proteinExistence type="predicted"/>
<dbReference type="CDD" id="cd01637">
    <property type="entry name" value="IMPase_like"/>
    <property type="match status" value="1"/>
</dbReference>
<name>A0ABT6NCA0_9FIRM</name>
<dbReference type="Gene3D" id="3.40.190.80">
    <property type="match status" value="1"/>
</dbReference>
<gene>
    <name evidence="4" type="ORF">QE109_07740</name>
</gene>
<evidence type="ECO:0000256" key="2">
    <source>
        <dbReference type="ARBA" id="ARBA00022801"/>
    </source>
</evidence>
<comment type="caution">
    <text evidence="4">The sequence shown here is derived from an EMBL/GenBank/DDBJ whole genome shotgun (WGS) entry which is preliminary data.</text>
</comment>
<protein>
    <submittedName>
        <fullName evidence="4">Inositol monophosphatase</fullName>
    </submittedName>
</protein>
<dbReference type="Gene3D" id="3.30.540.10">
    <property type="entry name" value="Fructose-1,6-Bisphosphatase, subunit A, domain 1"/>
    <property type="match status" value="1"/>
</dbReference>
<dbReference type="PROSITE" id="PS00629">
    <property type="entry name" value="IMP_1"/>
    <property type="match status" value="1"/>
</dbReference>